<evidence type="ECO:0000313" key="2">
    <source>
        <dbReference type="Proteomes" id="UP000306980"/>
    </source>
</evidence>
<dbReference type="AlphaFoldDB" id="A0A5S3QLQ6"/>
<comment type="caution">
    <text evidence="1">The sequence shown here is derived from an EMBL/GenBank/DDBJ whole genome shotgun (WGS) entry which is preliminary data.</text>
</comment>
<dbReference type="RefSeq" id="WP_138603624.1">
    <property type="nucleotide sequence ID" value="NZ_VCIA01000001.1"/>
</dbReference>
<accession>A0A5S3QLQ6</accession>
<dbReference type="Proteomes" id="UP000306980">
    <property type="component" value="Unassembled WGS sequence"/>
</dbReference>
<sequence>MQESLFISRVQFVEHGQMMEDLKKGNLFATIVWITKSQLLKTTYNKEEIRMSIFNDQLTDLERKILTVLQHNNKKGRIPSLTELQFRLGHSGDEIQEIVNDLIERRWIEVEDGEWIVIRKLF</sequence>
<dbReference type="Gene3D" id="1.10.10.10">
    <property type="entry name" value="Winged helix-like DNA-binding domain superfamily/Winged helix DNA-binding domain"/>
    <property type="match status" value="1"/>
</dbReference>
<dbReference type="OrthoDB" id="2974140at2"/>
<gene>
    <name evidence="1" type="ORF">FFL34_11920</name>
</gene>
<protein>
    <submittedName>
        <fullName evidence="1">Uncharacterized protein</fullName>
    </submittedName>
</protein>
<proteinExistence type="predicted"/>
<dbReference type="EMBL" id="VCIA01000001">
    <property type="protein sequence ID" value="TMN22725.1"/>
    <property type="molecule type" value="Genomic_DNA"/>
</dbReference>
<evidence type="ECO:0000313" key="1">
    <source>
        <dbReference type="EMBL" id="TMN22725.1"/>
    </source>
</evidence>
<name>A0A5S3QLQ6_9BACI</name>
<dbReference type="InterPro" id="IPR036388">
    <property type="entry name" value="WH-like_DNA-bd_sf"/>
</dbReference>
<reference evidence="1 2" key="1">
    <citation type="submission" date="2019-05" db="EMBL/GenBank/DDBJ databases">
        <title>Genomic analysis of Lentibacillus sp. NKC220-2.</title>
        <authorList>
            <person name="Oh Y.J."/>
        </authorList>
    </citation>
    <scope>NUCLEOTIDE SEQUENCE [LARGE SCALE GENOMIC DNA]</scope>
    <source>
        <strain evidence="1 2">NKC220-2</strain>
    </source>
</reference>
<organism evidence="1 2">
    <name type="scientific">Lentibacillus cibarius</name>
    <dbReference type="NCBI Taxonomy" id="2583219"/>
    <lineage>
        <taxon>Bacteria</taxon>
        <taxon>Bacillati</taxon>
        <taxon>Bacillota</taxon>
        <taxon>Bacilli</taxon>
        <taxon>Bacillales</taxon>
        <taxon>Bacillaceae</taxon>
        <taxon>Lentibacillus</taxon>
    </lineage>
</organism>